<organism evidence="3 4">
    <name type="scientific">Streptomyces hiroshimensis</name>
    <dbReference type="NCBI Taxonomy" id="66424"/>
    <lineage>
        <taxon>Bacteria</taxon>
        <taxon>Bacillati</taxon>
        <taxon>Actinomycetota</taxon>
        <taxon>Actinomycetes</taxon>
        <taxon>Kitasatosporales</taxon>
        <taxon>Streptomycetaceae</taxon>
        <taxon>Streptomyces</taxon>
    </lineage>
</organism>
<keyword evidence="2" id="KW-0479">Metal-binding</keyword>
<keyword evidence="4" id="KW-1185">Reference proteome</keyword>
<dbReference type="PANTHER" id="PTHR46696">
    <property type="entry name" value="P450, PUTATIVE (EUROFUNG)-RELATED"/>
    <property type="match status" value="1"/>
</dbReference>
<evidence type="ECO:0000313" key="4">
    <source>
        <dbReference type="Proteomes" id="UP000659223"/>
    </source>
</evidence>
<dbReference type="PROSITE" id="PS00086">
    <property type="entry name" value="CYTOCHROME_P450"/>
    <property type="match status" value="1"/>
</dbReference>
<name>A0ABQ2Z5C0_9ACTN</name>
<dbReference type="RefSeq" id="WP_190024765.1">
    <property type="nucleotide sequence ID" value="NZ_BMUT01000015.1"/>
</dbReference>
<dbReference type="InterPro" id="IPR002397">
    <property type="entry name" value="Cyt_P450_B"/>
</dbReference>
<dbReference type="EMBL" id="BMUT01000015">
    <property type="protein sequence ID" value="GGY03991.1"/>
    <property type="molecule type" value="Genomic_DNA"/>
</dbReference>
<dbReference type="InterPro" id="IPR001128">
    <property type="entry name" value="Cyt_P450"/>
</dbReference>
<keyword evidence="2" id="KW-0349">Heme</keyword>
<sequence>MNDDKALQVRSYPFGEPSGLELDPLYAELRESEPLSRVQLPYGDEAWLATRYADIRKVMTDNTFSRAATLHRDEPRIGEEVVDRGLLSMDPPDHTRLRRVANAGLTPRQTERLRPLTERKADELLDALSRKESGETPADLMAEFINPLAVTVICELLGVPFEDRADFQEWSQAVVSTTSLPPAKMNEYMGNLHRYMAKLVGIRRSEPTDSLLNGMIQARDEDPERLTEDELVLVAVRLLAPGVQNTVLTLANFVLVLMQHPEEFGRLRTDPALVPAAVEELIRYTPFHTSTMFPRYATEDVELGGTVVRAGEAVVGSICAANRDKDVFTSPEELDFGRGPNPHLGFGLGAHFCPGAHLARMQLQVAIAALARRVEGLRLAVPEEELSWKQGMVVRWLDALPVTWSRISG</sequence>
<accession>A0ABQ2Z5C0</accession>
<dbReference type="PRINTS" id="PR00359">
    <property type="entry name" value="BP450"/>
</dbReference>
<dbReference type="Pfam" id="PF00067">
    <property type="entry name" value="p450"/>
    <property type="match status" value="1"/>
</dbReference>
<dbReference type="CDD" id="cd11031">
    <property type="entry name" value="Cyp158A-like"/>
    <property type="match status" value="1"/>
</dbReference>
<dbReference type="Proteomes" id="UP000659223">
    <property type="component" value="Unassembled WGS sequence"/>
</dbReference>
<dbReference type="InterPro" id="IPR017972">
    <property type="entry name" value="Cyt_P450_CS"/>
</dbReference>
<evidence type="ECO:0000256" key="2">
    <source>
        <dbReference type="RuleBase" id="RU000461"/>
    </source>
</evidence>
<reference evidence="4" key="1">
    <citation type="journal article" date="2019" name="Int. J. Syst. Evol. Microbiol.">
        <title>The Global Catalogue of Microorganisms (GCM) 10K type strain sequencing project: providing services to taxonomists for standard genome sequencing and annotation.</title>
        <authorList>
            <consortium name="The Broad Institute Genomics Platform"/>
            <consortium name="The Broad Institute Genome Sequencing Center for Infectious Disease"/>
            <person name="Wu L."/>
            <person name="Ma J."/>
        </authorList>
    </citation>
    <scope>NUCLEOTIDE SEQUENCE [LARGE SCALE GENOMIC DNA]</scope>
    <source>
        <strain evidence="4">JCM 4586</strain>
    </source>
</reference>
<proteinExistence type="inferred from homology"/>
<gene>
    <name evidence="3" type="ORF">GCM10010324_58700</name>
</gene>
<keyword evidence="2" id="KW-0503">Monooxygenase</keyword>
<dbReference type="Gene3D" id="1.10.630.10">
    <property type="entry name" value="Cytochrome P450"/>
    <property type="match status" value="1"/>
</dbReference>
<dbReference type="PANTHER" id="PTHR46696:SF1">
    <property type="entry name" value="CYTOCHROME P450 YJIB-RELATED"/>
    <property type="match status" value="1"/>
</dbReference>
<protein>
    <submittedName>
        <fullName evidence="3">Cytochrome P450</fullName>
    </submittedName>
</protein>
<comment type="caution">
    <text evidence="3">The sequence shown here is derived from an EMBL/GenBank/DDBJ whole genome shotgun (WGS) entry which is preliminary data.</text>
</comment>
<keyword evidence="2" id="KW-0408">Iron</keyword>
<comment type="similarity">
    <text evidence="1 2">Belongs to the cytochrome P450 family.</text>
</comment>
<evidence type="ECO:0000256" key="1">
    <source>
        <dbReference type="ARBA" id="ARBA00010617"/>
    </source>
</evidence>
<dbReference type="InterPro" id="IPR036396">
    <property type="entry name" value="Cyt_P450_sf"/>
</dbReference>
<evidence type="ECO:0000313" key="3">
    <source>
        <dbReference type="EMBL" id="GGY03991.1"/>
    </source>
</evidence>
<dbReference type="SUPFAM" id="SSF48264">
    <property type="entry name" value="Cytochrome P450"/>
    <property type="match status" value="1"/>
</dbReference>
<keyword evidence="2" id="KW-0560">Oxidoreductase</keyword>